<dbReference type="InterPro" id="IPR003593">
    <property type="entry name" value="AAA+_ATPase"/>
</dbReference>
<keyword evidence="2" id="KW-0547">Nucleotide-binding</keyword>
<dbReference type="SMART" id="SM00382">
    <property type="entry name" value="AAA"/>
    <property type="match status" value="1"/>
</dbReference>
<organism evidence="5 8">
    <name type="scientific">Poseidonibacter ostreae</name>
    <dbReference type="NCBI Taxonomy" id="2654171"/>
    <lineage>
        <taxon>Bacteria</taxon>
        <taxon>Pseudomonadati</taxon>
        <taxon>Campylobacterota</taxon>
        <taxon>Epsilonproteobacteria</taxon>
        <taxon>Campylobacterales</taxon>
        <taxon>Arcobacteraceae</taxon>
        <taxon>Poseidonibacter</taxon>
    </lineage>
</organism>
<dbReference type="GO" id="GO:0016887">
    <property type="term" value="F:ATP hydrolysis activity"/>
    <property type="evidence" value="ECO:0007669"/>
    <property type="project" value="InterPro"/>
</dbReference>
<dbReference type="EMBL" id="WFKJ01000020">
    <property type="protein sequence ID" value="KAB7890956.1"/>
    <property type="molecule type" value="Genomic_DNA"/>
</dbReference>
<evidence type="ECO:0000313" key="6">
    <source>
        <dbReference type="EMBL" id="KAB7890956.1"/>
    </source>
</evidence>
<dbReference type="InterPro" id="IPR027417">
    <property type="entry name" value="P-loop_NTPase"/>
</dbReference>
<accession>A0A6L4WR14</accession>
<dbReference type="PANTHER" id="PTHR43423:SF1">
    <property type="entry name" value="ABC TRANSPORTER I FAMILY MEMBER 17"/>
    <property type="match status" value="1"/>
</dbReference>
<reference evidence="7 8" key="1">
    <citation type="submission" date="2019-10" db="EMBL/GenBank/DDBJ databases">
        <title>Poseidonibacter ostreae sp. nov., isolated from the gut of the Ostrea denselamellosa.</title>
        <authorList>
            <person name="Choi A."/>
        </authorList>
    </citation>
    <scope>NUCLEOTIDE SEQUENCE [LARGE SCALE GENOMIC DNA]</scope>
    <source>
        <strain evidence="5 8">SJOD-M-33</strain>
        <strain evidence="6 7">SJOD-M-5</strain>
    </source>
</reference>
<dbReference type="Proteomes" id="UP000472839">
    <property type="component" value="Unassembled WGS sequence"/>
</dbReference>
<dbReference type="GO" id="GO:0016020">
    <property type="term" value="C:membrane"/>
    <property type="evidence" value="ECO:0007669"/>
    <property type="project" value="InterPro"/>
</dbReference>
<dbReference type="EMBL" id="WFKK01000030">
    <property type="protein sequence ID" value="KAB7887781.1"/>
    <property type="molecule type" value="Genomic_DNA"/>
</dbReference>
<dbReference type="GO" id="GO:0005524">
    <property type="term" value="F:ATP binding"/>
    <property type="evidence" value="ECO:0007669"/>
    <property type="project" value="UniProtKB-KW"/>
</dbReference>
<dbReference type="InterPro" id="IPR003439">
    <property type="entry name" value="ABC_transporter-like_ATP-bd"/>
</dbReference>
<evidence type="ECO:0000256" key="1">
    <source>
        <dbReference type="ARBA" id="ARBA00022448"/>
    </source>
</evidence>
<comment type="caution">
    <text evidence="5">The sequence shown here is derived from an EMBL/GenBank/DDBJ whole genome shotgun (WGS) entry which is preliminary data.</text>
</comment>
<evidence type="ECO:0000256" key="3">
    <source>
        <dbReference type="ARBA" id="ARBA00022840"/>
    </source>
</evidence>
<dbReference type="Proteomes" id="UP000461010">
    <property type="component" value="Unassembled WGS sequence"/>
</dbReference>
<dbReference type="AlphaFoldDB" id="A0A6L4WR14"/>
<feature type="domain" description="ABC transporter" evidence="4">
    <location>
        <begin position="8"/>
        <end position="238"/>
    </location>
</feature>
<dbReference type="Pfam" id="PF00005">
    <property type="entry name" value="ABC_tran"/>
    <property type="match status" value="1"/>
</dbReference>
<keyword evidence="3 5" id="KW-0067">ATP-binding</keyword>
<dbReference type="CDD" id="cd03225">
    <property type="entry name" value="ABC_cobalt_CbiO_domain1"/>
    <property type="match status" value="1"/>
</dbReference>
<dbReference type="PANTHER" id="PTHR43423">
    <property type="entry name" value="ABC TRANSPORTER I FAMILY MEMBER 17"/>
    <property type="match status" value="1"/>
</dbReference>
<evidence type="ECO:0000259" key="4">
    <source>
        <dbReference type="PROSITE" id="PS50893"/>
    </source>
</evidence>
<keyword evidence="7" id="KW-1185">Reference proteome</keyword>
<evidence type="ECO:0000313" key="8">
    <source>
        <dbReference type="Proteomes" id="UP000472839"/>
    </source>
</evidence>
<evidence type="ECO:0000313" key="5">
    <source>
        <dbReference type="EMBL" id="KAB7887781.1"/>
    </source>
</evidence>
<gene>
    <name evidence="6" type="ORF">GBG18_07775</name>
    <name evidence="5" type="ORF">GBG19_10280</name>
</gene>
<sequence length="343" mass="38944">MDTVKSLYELHDIEQYYDGRKVLNIDTLTLDENQIVGFFGPNGSGKSTLFSLLSFIDKQSHGEIEFNGISNKKLDQEMRQSVVIVPQNPYLLKRTVYENIAYGLKLRKQRDNLKEKVMEALTLVGLDSSFINRKWSQLSGGEAQRVALAARLILKPKVLILDEPTSGVDTNSAQLIKEAILIAKQKYNTTIFISSHDHNWLNHICDRRIALFQGNLVESGSVNLLFAPWEKDSEGNLVKVFLDSQRLTIPSTSEKKRDSVMMVNSDNITICRENCDDMKNENTLIGEVQTIRQQSSNEFLLIEFSIGGVSFNSKITREEMKEQTLLPGDKIHVNIDVDEVCWI</sequence>
<evidence type="ECO:0000256" key="2">
    <source>
        <dbReference type="ARBA" id="ARBA00022741"/>
    </source>
</evidence>
<dbReference type="PROSITE" id="PS50893">
    <property type="entry name" value="ABC_TRANSPORTER_2"/>
    <property type="match status" value="1"/>
</dbReference>
<proteinExistence type="predicted"/>
<dbReference type="Gene3D" id="3.40.50.300">
    <property type="entry name" value="P-loop containing nucleotide triphosphate hydrolases"/>
    <property type="match status" value="1"/>
</dbReference>
<keyword evidence="1" id="KW-0813">Transport</keyword>
<dbReference type="InterPro" id="IPR008995">
    <property type="entry name" value="Mo/tungstate-bd_C_term_dom"/>
</dbReference>
<protein>
    <submittedName>
        <fullName evidence="5">ATP-binding cassette domain-containing protein</fullName>
    </submittedName>
</protein>
<evidence type="ECO:0000313" key="7">
    <source>
        <dbReference type="Proteomes" id="UP000461010"/>
    </source>
</evidence>
<dbReference type="SUPFAM" id="SSF52540">
    <property type="entry name" value="P-loop containing nucleoside triphosphate hydrolases"/>
    <property type="match status" value="1"/>
</dbReference>
<dbReference type="SUPFAM" id="SSF50331">
    <property type="entry name" value="MOP-like"/>
    <property type="match status" value="1"/>
</dbReference>
<name>A0A6L4WR14_9BACT</name>
<dbReference type="InterPro" id="IPR015856">
    <property type="entry name" value="ABC_transpr_CbiO/EcfA_su"/>
</dbReference>
<dbReference type="GO" id="GO:0055085">
    <property type="term" value="P:transmembrane transport"/>
    <property type="evidence" value="ECO:0007669"/>
    <property type="project" value="InterPro"/>
</dbReference>